<dbReference type="PROSITE" id="PS00101">
    <property type="entry name" value="HEXAPEP_TRANSFERASES"/>
    <property type="match status" value="1"/>
</dbReference>
<evidence type="ECO:0000313" key="5">
    <source>
        <dbReference type="Proteomes" id="UP000198424"/>
    </source>
</evidence>
<proteinExistence type="predicted"/>
<dbReference type="CDD" id="cd04647">
    <property type="entry name" value="LbH_MAT_like"/>
    <property type="match status" value="1"/>
</dbReference>
<name>A0ABX4CM38_FLAHY</name>
<evidence type="ECO:0008006" key="6">
    <source>
        <dbReference type="Google" id="ProtNLM"/>
    </source>
</evidence>
<evidence type="ECO:0000256" key="2">
    <source>
        <dbReference type="ARBA" id="ARBA00022737"/>
    </source>
</evidence>
<dbReference type="EMBL" id="MUGY01000004">
    <property type="protein sequence ID" value="OXA97112.1"/>
    <property type="molecule type" value="Genomic_DNA"/>
</dbReference>
<accession>A0ABX4CM38</accession>
<organism evidence="4 5">
    <name type="scientific">Flavobacterium hydatis</name>
    <name type="common">Cytophaga aquatilis</name>
    <dbReference type="NCBI Taxonomy" id="991"/>
    <lineage>
        <taxon>Bacteria</taxon>
        <taxon>Pseudomonadati</taxon>
        <taxon>Bacteroidota</taxon>
        <taxon>Flavobacteriia</taxon>
        <taxon>Flavobacteriales</taxon>
        <taxon>Flavobacteriaceae</taxon>
        <taxon>Flavobacterium</taxon>
    </lineage>
</organism>
<evidence type="ECO:0000256" key="1">
    <source>
        <dbReference type="ARBA" id="ARBA00022679"/>
    </source>
</evidence>
<dbReference type="InterPro" id="IPR018357">
    <property type="entry name" value="Hexapep_transf_CS"/>
</dbReference>
<evidence type="ECO:0000256" key="3">
    <source>
        <dbReference type="ARBA" id="ARBA00023315"/>
    </source>
</evidence>
<keyword evidence="2" id="KW-0677">Repeat</keyword>
<dbReference type="Gene3D" id="2.160.10.10">
    <property type="entry name" value="Hexapeptide repeat proteins"/>
    <property type="match status" value="1"/>
</dbReference>
<reference evidence="4 5" key="1">
    <citation type="submission" date="2016-11" db="EMBL/GenBank/DDBJ databases">
        <title>Whole genomes of Flavobacteriaceae.</title>
        <authorList>
            <person name="Stine C."/>
            <person name="Li C."/>
            <person name="Tadesse D."/>
        </authorList>
    </citation>
    <scope>NUCLEOTIDE SEQUENCE [LARGE SCALE GENOMIC DNA]</scope>
    <source>
        <strain evidence="4 5">ATCC 29551</strain>
    </source>
</reference>
<protein>
    <recommendedName>
        <fullName evidence="6">Acyltransferase</fullName>
    </recommendedName>
</protein>
<dbReference type="PANTHER" id="PTHR23416">
    <property type="entry name" value="SIALIC ACID SYNTHASE-RELATED"/>
    <property type="match status" value="1"/>
</dbReference>
<dbReference type="SUPFAM" id="SSF51161">
    <property type="entry name" value="Trimeric LpxA-like enzymes"/>
    <property type="match status" value="1"/>
</dbReference>
<keyword evidence="5" id="KW-1185">Reference proteome</keyword>
<comment type="caution">
    <text evidence="4">The sequence shown here is derived from an EMBL/GenBank/DDBJ whole genome shotgun (WGS) entry which is preliminary data.</text>
</comment>
<dbReference type="InterPro" id="IPR011004">
    <property type="entry name" value="Trimer_LpxA-like_sf"/>
</dbReference>
<evidence type="ECO:0000313" key="4">
    <source>
        <dbReference type="EMBL" id="OXA97112.1"/>
    </source>
</evidence>
<keyword evidence="3" id="KW-0012">Acyltransferase</keyword>
<gene>
    <name evidence="4" type="ORF">B0A62_06895</name>
</gene>
<dbReference type="Pfam" id="PF00132">
    <property type="entry name" value="Hexapep"/>
    <property type="match status" value="1"/>
</dbReference>
<dbReference type="InterPro" id="IPR001451">
    <property type="entry name" value="Hexapep"/>
</dbReference>
<sequence length="189" mass="20415">MDVCTRHIYTARISSLFKKFGSCSSIHRKATVIGGKYISIGNDVCIMKDAILTAWEINDSEEHFVFPEITFGDGTVIGEQSHITAIHKISIGKNVLSGRCLTITDNGHGDTNFKSMDSTPRQRPLYSKGPVIIEDNVWLGDKVTVLPGVTIGRNSIVGANAVVTKNIPPFSIVGGNPGKIIKTLSSQDS</sequence>
<dbReference type="Proteomes" id="UP000198424">
    <property type="component" value="Unassembled WGS sequence"/>
</dbReference>
<dbReference type="InterPro" id="IPR051159">
    <property type="entry name" value="Hexapeptide_acetyltransf"/>
</dbReference>
<keyword evidence="1" id="KW-0808">Transferase</keyword>
<dbReference type="PANTHER" id="PTHR23416:SF78">
    <property type="entry name" value="LIPOPOLYSACCHARIDE BIOSYNTHESIS O-ACETYL TRANSFERASE WBBJ-RELATED"/>
    <property type="match status" value="1"/>
</dbReference>